<sequence>MINAVLVFNNNGQPRLTKFYSQLDTATQQSLLSQIFALVSARPASACNFLPLPPLLAPSSNSASPDAPTQITYRHYATLYFILISTSTESPLALLDFIQVFVEALDRLFENVCELDLIFGFETLHAVLRLAKGQKEREKRLIPANPLPLVEALVLLVLVGLLAQGAAGDDEEATQFGQRRLRFISTVSSTSRALMKTTPSSILSDGWRKRATGSFTLLRPPTMPVILTLNITEDSDQSKSAYQATKEELREKQLLGESEKWASNFYAVRQPFAACAQSTANLLFLDCTTT</sequence>
<dbReference type="InterPro" id="IPR011012">
    <property type="entry name" value="Longin-like_dom_sf"/>
</dbReference>
<dbReference type="GO" id="GO:0012505">
    <property type="term" value="C:endomembrane system"/>
    <property type="evidence" value="ECO:0007669"/>
    <property type="project" value="UniProtKB-SubCell"/>
</dbReference>
<feature type="domain" description="AP complex mu/sigma subunit" evidence="6">
    <location>
        <begin position="1"/>
        <end position="128"/>
    </location>
</feature>
<name>A0AA39CNA1_9EURO</name>
<evidence type="ECO:0000256" key="5">
    <source>
        <dbReference type="ARBA" id="ARBA00023136"/>
    </source>
</evidence>
<dbReference type="Pfam" id="PF01217">
    <property type="entry name" value="Clat_adaptor_s"/>
    <property type="match status" value="1"/>
</dbReference>
<keyword evidence="5" id="KW-0472">Membrane</keyword>
<evidence type="ECO:0000259" key="6">
    <source>
        <dbReference type="Pfam" id="PF01217"/>
    </source>
</evidence>
<dbReference type="InterPro" id="IPR022775">
    <property type="entry name" value="AP_mu_sigma_su"/>
</dbReference>
<dbReference type="PANTHER" id="PTHR11753">
    <property type="entry name" value="ADAPTOR COMPLEXES SMALL SUBUNIT FAMILY"/>
    <property type="match status" value="1"/>
</dbReference>
<evidence type="ECO:0000313" key="8">
    <source>
        <dbReference type="Proteomes" id="UP001172673"/>
    </source>
</evidence>
<keyword evidence="8" id="KW-1185">Reference proteome</keyword>
<evidence type="ECO:0000256" key="1">
    <source>
        <dbReference type="ARBA" id="ARBA00004308"/>
    </source>
</evidence>
<evidence type="ECO:0000256" key="3">
    <source>
        <dbReference type="ARBA" id="ARBA00022448"/>
    </source>
</evidence>
<dbReference type="Proteomes" id="UP001172673">
    <property type="component" value="Unassembled WGS sequence"/>
</dbReference>
<keyword evidence="3" id="KW-0813">Transport</keyword>
<gene>
    <name evidence="7" type="ORF">H2200_002664</name>
</gene>
<comment type="similarity">
    <text evidence="2">Belongs to the adaptor complexes small subunit family.</text>
</comment>
<dbReference type="Gene3D" id="3.30.450.60">
    <property type="match status" value="1"/>
</dbReference>
<dbReference type="EMBL" id="JAPDRK010000003">
    <property type="protein sequence ID" value="KAJ9614527.1"/>
    <property type="molecule type" value="Genomic_DNA"/>
</dbReference>
<evidence type="ECO:0000256" key="4">
    <source>
        <dbReference type="ARBA" id="ARBA00022927"/>
    </source>
</evidence>
<evidence type="ECO:0000256" key="2">
    <source>
        <dbReference type="ARBA" id="ARBA00006972"/>
    </source>
</evidence>
<proteinExistence type="inferred from homology"/>
<dbReference type="GO" id="GO:0015031">
    <property type="term" value="P:protein transport"/>
    <property type="evidence" value="ECO:0007669"/>
    <property type="project" value="UniProtKB-KW"/>
</dbReference>
<dbReference type="AlphaFoldDB" id="A0AA39CNA1"/>
<evidence type="ECO:0000313" key="7">
    <source>
        <dbReference type="EMBL" id="KAJ9614527.1"/>
    </source>
</evidence>
<reference evidence="7" key="1">
    <citation type="submission" date="2022-10" db="EMBL/GenBank/DDBJ databases">
        <title>Culturing micro-colonial fungi from biological soil crusts in the Mojave desert and describing Neophaeococcomyces mojavensis, and introducing the new genera and species Taxawa tesnikishii.</title>
        <authorList>
            <person name="Kurbessoian T."/>
            <person name="Stajich J.E."/>
        </authorList>
    </citation>
    <scope>NUCLEOTIDE SEQUENCE</scope>
    <source>
        <strain evidence="7">TK_41</strain>
    </source>
</reference>
<protein>
    <recommendedName>
        <fullName evidence="6">AP complex mu/sigma subunit domain-containing protein</fullName>
    </recommendedName>
</protein>
<comment type="subcellular location">
    <subcellularLocation>
        <location evidence="1">Endomembrane system</location>
    </subcellularLocation>
</comment>
<dbReference type="InterPro" id="IPR016635">
    <property type="entry name" value="AP_complex_ssu"/>
</dbReference>
<dbReference type="SUPFAM" id="SSF64356">
    <property type="entry name" value="SNARE-like"/>
    <property type="match status" value="1"/>
</dbReference>
<organism evidence="7 8">
    <name type="scientific">Cladophialophora chaetospira</name>
    <dbReference type="NCBI Taxonomy" id="386627"/>
    <lineage>
        <taxon>Eukaryota</taxon>
        <taxon>Fungi</taxon>
        <taxon>Dikarya</taxon>
        <taxon>Ascomycota</taxon>
        <taxon>Pezizomycotina</taxon>
        <taxon>Eurotiomycetes</taxon>
        <taxon>Chaetothyriomycetidae</taxon>
        <taxon>Chaetothyriales</taxon>
        <taxon>Herpotrichiellaceae</taxon>
        <taxon>Cladophialophora</taxon>
    </lineage>
</organism>
<accession>A0AA39CNA1</accession>
<keyword evidence="4" id="KW-0653">Protein transport</keyword>
<comment type="caution">
    <text evidence="7">The sequence shown here is derived from an EMBL/GenBank/DDBJ whole genome shotgun (WGS) entry which is preliminary data.</text>
</comment>